<dbReference type="Proteomes" id="UP000092462">
    <property type="component" value="Unassembled WGS sequence"/>
</dbReference>
<dbReference type="EnsemblMetazoa" id="PPAI007257-RA">
    <property type="protein sequence ID" value="PPAI007257-PA"/>
    <property type="gene ID" value="PPAI007257"/>
</dbReference>
<name>A0A1B0EYG6_PHLPP</name>
<accession>A0A1B0EYG6</accession>
<evidence type="ECO:0000256" key="1">
    <source>
        <dbReference type="SAM" id="MobiDB-lite"/>
    </source>
</evidence>
<dbReference type="VEuPathDB" id="VectorBase:PPAI007257"/>
<feature type="region of interest" description="Disordered" evidence="1">
    <location>
        <begin position="1"/>
        <end position="34"/>
    </location>
</feature>
<evidence type="ECO:0000313" key="3">
    <source>
        <dbReference type="Proteomes" id="UP000092462"/>
    </source>
</evidence>
<dbReference type="AlphaFoldDB" id="A0A1B0EYG6"/>
<feature type="region of interest" description="Disordered" evidence="1">
    <location>
        <begin position="96"/>
        <end position="116"/>
    </location>
</feature>
<sequence>MGRCMSGFGQEERKQSSDDPNNPQYHQGQRYGNVGEVYHEGRHDASHISHDVYEGDTLGSHHGGKQLSGILKANVVGNVDGKAAQYGQCGRIDTNGHYSGQQTEHSTKHHRNSVAAATVKVKKISRPRDPTFRT</sequence>
<feature type="compositionally biased region" description="Polar residues" evidence="1">
    <location>
        <begin position="18"/>
        <end position="27"/>
    </location>
</feature>
<keyword evidence="3" id="KW-1185">Reference proteome</keyword>
<dbReference type="EMBL" id="AJVK01015235">
    <property type="status" value="NOT_ANNOTATED_CDS"/>
    <property type="molecule type" value="Genomic_DNA"/>
</dbReference>
<dbReference type="EMBL" id="AJVK01015234">
    <property type="status" value="NOT_ANNOTATED_CDS"/>
    <property type="molecule type" value="Genomic_DNA"/>
</dbReference>
<reference evidence="2" key="1">
    <citation type="submission" date="2022-08" db="UniProtKB">
        <authorList>
            <consortium name="EnsemblMetazoa"/>
        </authorList>
    </citation>
    <scope>IDENTIFICATION</scope>
    <source>
        <strain evidence="2">Israel</strain>
    </source>
</reference>
<organism evidence="2 3">
    <name type="scientific">Phlebotomus papatasi</name>
    <name type="common">Sandfly</name>
    <dbReference type="NCBI Taxonomy" id="29031"/>
    <lineage>
        <taxon>Eukaryota</taxon>
        <taxon>Metazoa</taxon>
        <taxon>Ecdysozoa</taxon>
        <taxon>Arthropoda</taxon>
        <taxon>Hexapoda</taxon>
        <taxon>Insecta</taxon>
        <taxon>Pterygota</taxon>
        <taxon>Neoptera</taxon>
        <taxon>Endopterygota</taxon>
        <taxon>Diptera</taxon>
        <taxon>Nematocera</taxon>
        <taxon>Psychodoidea</taxon>
        <taxon>Psychodidae</taxon>
        <taxon>Phlebotomus</taxon>
        <taxon>Phlebotomus</taxon>
    </lineage>
</organism>
<evidence type="ECO:0000313" key="2">
    <source>
        <dbReference type="EnsemblMetazoa" id="PPAI007257-PA"/>
    </source>
</evidence>
<protein>
    <submittedName>
        <fullName evidence="2">Uncharacterized protein</fullName>
    </submittedName>
</protein>
<dbReference type="EMBL" id="AJVK01015236">
    <property type="status" value="NOT_ANNOTATED_CDS"/>
    <property type="molecule type" value="Genomic_DNA"/>
</dbReference>
<proteinExistence type="predicted"/>